<evidence type="ECO:0000313" key="2">
    <source>
        <dbReference type="Proteomes" id="UP001145114"/>
    </source>
</evidence>
<organism evidence="1 2">
    <name type="scientific">Spiromyces aspiralis</name>
    <dbReference type="NCBI Taxonomy" id="68401"/>
    <lineage>
        <taxon>Eukaryota</taxon>
        <taxon>Fungi</taxon>
        <taxon>Fungi incertae sedis</taxon>
        <taxon>Zoopagomycota</taxon>
        <taxon>Kickxellomycotina</taxon>
        <taxon>Kickxellomycetes</taxon>
        <taxon>Kickxellales</taxon>
        <taxon>Kickxellaceae</taxon>
        <taxon>Spiromyces</taxon>
    </lineage>
</organism>
<sequence length="161" mass="17353">MEELLRLIRFYHQHYLGLMVPELALNAASSPFGEDKGDGGETGTEIPGRDMPALVDPSESPRGYHSLAWNPEDRLMDGTEPRVGESALGLSIDDFPTISATISTMSAVTTAMLATTIEYSSTSDGEEPNHLPSSSPSLSSASSLASDMYWDSPLEELYHTA</sequence>
<proteinExistence type="predicted"/>
<dbReference type="Proteomes" id="UP001145114">
    <property type="component" value="Unassembled WGS sequence"/>
</dbReference>
<evidence type="ECO:0000313" key="1">
    <source>
        <dbReference type="EMBL" id="KAJ1674860.1"/>
    </source>
</evidence>
<dbReference type="EMBL" id="JAMZIH010005637">
    <property type="protein sequence ID" value="KAJ1674860.1"/>
    <property type="molecule type" value="Genomic_DNA"/>
</dbReference>
<keyword evidence="2" id="KW-1185">Reference proteome</keyword>
<name>A0ACC1HHM9_9FUNG</name>
<reference evidence="1" key="1">
    <citation type="submission" date="2022-06" db="EMBL/GenBank/DDBJ databases">
        <title>Phylogenomic reconstructions and comparative analyses of Kickxellomycotina fungi.</title>
        <authorList>
            <person name="Reynolds N.K."/>
            <person name="Stajich J.E."/>
            <person name="Barry K."/>
            <person name="Grigoriev I.V."/>
            <person name="Crous P."/>
            <person name="Smith M.E."/>
        </authorList>
    </citation>
    <scope>NUCLEOTIDE SEQUENCE</scope>
    <source>
        <strain evidence="1">RSA 2271</strain>
    </source>
</reference>
<accession>A0ACC1HHM9</accession>
<comment type="caution">
    <text evidence="1">The sequence shown here is derived from an EMBL/GenBank/DDBJ whole genome shotgun (WGS) entry which is preliminary data.</text>
</comment>
<protein>
    <submittedName>
        <fullName evidence="1">Uncharacterized protein</fullName>
    </submittedName>
</protein>
<gene>
    <name evidence="1" type="ORF">EV182_002415</name>
</gene>